<dbReference type="SUPFAM" id="SSF51197">
    <property type="entry name" value="Clavaminate synthase-like"/>
    <property type="match status" value="1"/>
</dbReference>
<name>A0ABP5XK91_9ACTN</name>
<evidence type="ECO:0000313" key="2">
    <source>
        <dbReference type="EMBL" id="GAA2455884.1"/>
    </source>
</evidence>
<evidence type="ECO:0000259" key="1">
    <source>
        <dbReference type="Pfam" id="PF05118"/>
    </source>
</evidence>
<dbReference type="EMBL" id="BAAARW010000044">
    <property type="protein sequence ID" value="GAA2455884.1"/>
    <property type="molecule type" value="Genomic_DNA"/>
</dbReference>
<dbReference type="InterPro" id="IPR007803">
    <property type="entry name" value="Asp/Arg/Pro-Hydrxlase"/>
</dbReference>
<dbReference type="Pfam" id="PF05118">
    <property type="entry name" value="Asp_Arg_Hydrox"/>
    <property type="match status" value="1"/>
</dbReference>
<feature type="domain" description="Aspartyl/asparaginy/proline hydroxylase" evidence="1">
    <location>
        <begin position="95"/>
        <end position="181"/>
    </location>
</feature>
<keyword evidence="3" id="KW-1185">Reference proteome</keyword>
<proteinExistence type="predicted"/>
<dbReference type="RefSeq" id="WP_344597767.1">
    <property type="nucleotide sequence ID" value="NZ_BAAARW010000044.1"/>
</dbReference>
<comment type="caution">
    <text evidence="2">The sequence shown here is derived from an EMBL/GenBank/DDBJ whole genome shotgun (WGS) entry which is preliminary data.</text>
</comment>
<protein>
    <recommendedName>
        <fullName evidence="1">Aspartyl/asparaginy/proline hydroxylase domain-containing protein</fullName>
    </recommendedName>
</protein>
<sequence length="186" mass="21248">MNMSKFDGQVRNLGEIPHELLDPLISRIRDAEHLWVVGDSRFVKTLDDSRHIVLSFPDRYPDNHYPASFTEHWPEWKPLVEPVIDLVRERYGFTDAGLAKIMFSALNARACVPLHVDTNLSSRVPHKVHVPLITDSSVHFVIDGTRHHLALGQAYEINNLLPHSVENGSDHARVHLIFEIYQKAPV</sequence>
<organism evidence="2 3">
    <name type="scientific">Actinomadura vinacea</name>
    <dbReference type="NCBI Taxonomy" id="115336"/>
    <lineage>
        <taxon>Bacteria</taxon>
        <taxon>Bacillati</taxon>
        <taxon>Actinomycetota</taxon>
        <taxon>Actinomycetes</taxon>
        <taxon>Streptosporangiales</taxon>
        <taxon>Thermomonosporaceae</taxon>
        <taxon>Actinomadura</taxon>
    </lineage>
</organism>
<dbReference type="Gene3D" id="2.60.120.330">
    <property type="entry name" value="B-lactam Antibiotic, Isopenicillin N Synthase, Chain"/>
    <property type="match status" value="1"/>
</dbReference>
<dbReference type="InterPro" id="IPR027443">
    <property type="entry name" value="IPNS-like_sf"/>
</dbReference>
<dbReference type="Proteomes" id="UP001501231">
    <property type="component" value="Unassembled WGS sequence"/>
</dbReference>
<evidence type="ECO:0000313" key="3">
    <source>
        <dbReference type="Proteomes" id="UP001501231"/>
    </source>
</evidence>
<gene>
    <name evidence="2" type="ORF">GCM10010191_88970</name>
</gene>
<accession>A0ABP5XK91</accession>
<reference evidence="3" key="1">
    <citation type="journal article" date="2019" name="Int. J. Syst. Evol. Microbiol.">
        <title>The Global Catalogue of Microorganisms (GCM) 10K type strain sequencing project: providing services to taxonomists for standard genome sequencing and annotation.</title>
        <authorList>
            <consortium name="The Broad Institute Genomics Platform"/>
            <consortium name="The Broad Institute Genome Sequencing Center for Infectious Disease"/>
            <person name="Wu L."/>
            <person name="Ma J."/>
        </authorList>
    </citation>
    <scope>NUCLEOTIDE SEQUENCE [LARGE SCALE GENOMIC DNA]</scope>
    <source>
        <strain evidence="3">JCM 3325</strain>
    </source>
</reference>